<name>A0ABW2DLP2_9BACT</name>
<evidence type="ECO:0000313" key="1">
    <source>
        <dbReference type="EMBL" id="MFC6998600.1"/>
    </source>
</evidence>
<reference evidence="2" key="1">
    <citation type="journal article" date="2019" name="Int. J. Syst. Evol. Microbiol.">
        <title>The Global Catalogue of Microorganisms (GCM) 10K type strain sequencing project: providing services to taxonomists for standard genome sequencing and annotation.</title>
        <authorList>
            <consortium name="The Broad Institute Genomics Platform"/>
            <consortium name="The Broad Institute Genome Sequencing Center for Infectious Disease"/>
            <person name="Wu L."/>
            <person name="Ma J."/>
        </authorList>
    </citation>
    <scope>NUCLEOTIDE SEQUENCE [LARGE SCALE GENOMIC DNA]</scope>
    <source>
        <strain evidence="2">CGMCC 4.7393</strain>
    </source>
</reference>
<protein>
    <submittedName>
        <fullName evidence="1">Uncharacterized protein</fullName>
    </submittedName>
</protein>
<organism evidence="1 2">
    <name type="scientific">Rufibacter roseus</name>
    <dbReference type="NCBI Taxonomy" id="1567108"/>
    <lineage>
        <taxon>Bacteria</taxon>
        <taxon>Pseudomonadati</taxon>
        <taxon>Bacteroidota</taxon>
        <taxon>Cytophagia</taxon>
        <taxon>Cytophagales</taxon>
        <taxon>Hymenobacteraceae</taxon>
        <taxon>Rufibacter</taxon>
    </lineage>
</organism>
<dbReference type="EMBL" id="JBHSYQ010000006">
    <property type="protein sequence ID" value="MFC6998600.1"/>
    <property type="molecule type" value="Genomic_DNA"/>
</dbReference>
<sequence length="63" mass="6788">MSTPVAVATIHATNKKLNLIILVQAAYANQEIGGPEVRKALALTPSTTISNQQKAILRFRPAF</sequence>
<gene>
    <name evidence="1" type="ORF">ACFQHR_13260</name>
</gene>
<dbReference type="Proteomes" id="UP001596405">
    <property type="component" value="Unassembled WGS sequence"/>
</dbReference>
<keyword evidence="2" id="KW-1185">Reference proteome</keyword>
<accession>A0ABW2DLP2</accession>
<evidence type="ECO:0000313" key="2">
    <source>
        <dbReference type="Proteomes" id="UP001596405"/>
    </source>
</evidence>
<dbReference type="RefSeq" id="WP_153042068.1">
    <property type="nucleotide sequence ID" value="NZ_JBHSYQ010000006.1"/>
</dbReference>
<comment type="caution">
    <text evidence="1">The sequence shown here is derived from an EMBL/GenBank/DDBJ whole genome shotgun (WGS) entry which is preliminary data.</text>
</comment>
<proteinExistence type="predicted"/>